<feature type="non-terminal residue" evidence="1">
    <location>
        <position position="340"/>
    </location>
</feature>
<keyword evidence="2" id="KW-1185">Reference proteome</keyword>
<comment type="caution">
    <text evidence="1">The sequence shown here is derived from an EMBL/GenBank/DDBJ whole genome shotgun (WGS) entry which is preliminary data.</text>
</comment>
<organism evidence="1 2">
    <name type="scientific">Symbiodinium pilosum</name>
    <name type="common">Dinoflagellate</name>
    <dbReference type="NCBI Taxonomy" id="2952"/>
    <lineage>
        <taxon>Eukaryota</taxon>
        <taxon>Sar</taxon>
        <taxon>Alveolata</taxon>
        <taxon>Dinophyceae</taxon>
        <taxon>Suessiales</taxon>
        <taxon>Symbiodiniaceae</taxon>
        <taxon>Symbiodinium</taxon>
    </lineage>
</organism>
<evidence type="ECO:0000313" key="1">
    <source>
        <dbReference type="EMBL" id="CAE7363489.1"/>
    </source>
</evidence>
<dbReference type="Proteomes" id="UP000649617">
    <property type="component" value="Unassembled WGS sequence"/>
</dbReference>
<proteinExistence type="predicted"/>
<dbReference type="AlphaFoldDB" id="A0A812PMB8"/>
<accession>A0A812PMB8</accession>
<evidence type="ECO:0000313" key="2">
    <source>
        <dbReference type="Proteomes" id="UP000649617"/>
    </source>
</evidence>
<reference evidence="1" key="1">
    <citation type="submission" date="2021-02" db="EMBL/GenBank/DDBJ databases">
        <authorList>
            <person name="Dougan E. K."/>
            <person name="Rhodes N."/>
            <person name="Thang M."/>
            <person name="Chan C."/>
        </authorList>
    </citation>
    <scope>NUCLEOTIDE SEQUENCE</scope>
</reference>
<dbReference type="EMBL" id="CAJNIZ010014564">
    <property type="protein sequence ID" value="CAE7363489.1"/>
    <property type="molecule type" value="Genomic_DNA"/>
</dbReference>
<protein>
    <submittedName>
        <fullName evidence="1">Uncharacterized protein</fullName>
    </submittedName>
</protein>
<dbReference type="OrthoDB" id="431258at2759"/>
<sequence length="340" mass="38973">MSDLLDRCRAHLSLVGFGPREMATLDVNDSGDIATQIACELNIIPSQELEDAIVDWIQEAREPARTAMRLEGVLASDIEWNRLQERRRFGPAMAPEPAPPPGDKIRKLELTGLELQVREEKLLDMWAKKLRDELQASSAPVLVKLEGSLDPSRAAEMIAGRIRSSTLKRYVIVYQRWRLWLQEAKLLSPPSRPVDLVDYLLVRRDEPCGRSGRIAWATKDKIIEMLAEGAPLIKRAPRYPTWILLKIDRLVTDAEEIACIRIWAWIKLVKTWASLRWSDIQAIKPEELRLEEGRLVTVLRRTKTSGPNRRIKELPLCVSEMAFFEDPSWIKAGFELIKEK</sequence>
<gene>
    <name evidence="1" type="ORF">SPIL2461_LOCUS8737</name>
</gene>
<name>A0A812PMB8_SYMPI</name>